<dbReference type="PANTHER" id="PTHR11412:SF166">
    <property type="entry name" value="NTR DOMAIN-CONTAINING PROTEIN"/>
    <property type="match status" value="1"/>
</dbReference>
<evidence type="ECO:0000259" key="5">
    <source>
        <dbReference type="PROSITE" id="PS01178"/>
    </source>
</evidence>
<feature type="signal peptide" evidence="4">
    <location>
        <begin position="1"/>
        <end position="19"/>
    </location>
</feature>
<dbReference type="GO" id="GO:0005576">
    <property type="term" value="C:extracellular region"/>
    <property type="evidence" value="ECO:0007669"/>
    <property type="project" value="UniProtKB-SubCell"/>
</dbReference>
<dbReference type="Gene3D" id="1.20.91.20">
    <property type="entry name" value="Anaphylotoxins (complement system)"/>
    <property type="match status" value="1"/>
</dbReference>
<dbReference type="PROSITE" id="PS01178">
    <property type="entry name" value="ANAPHYLATOXIN_2"/>
    <property type="match status" value="1"/>
</dbReference>
<dbReference type="SMART" id="SM01360">
    <property type="entry name" value="A2M"/>
    <property type="match status" value="1"/>
</dbReference>
<organism evidence="6">
    <name type="scientific">Amblyomma triste</name>
    <name type="common">Neotropical tick</name>
    <dbReference type="NCBI Taxonomy" id="251400"/>
    <lineage>
        <taxon>Eukaryota</taxon>
        <taxon>Metazoa</taxon>
        <taxon>Ecdysozoa</taxon>
        <taxon>Arthropoda</taxon>
        <taxon>Chelicerata</taxon>
        <taxon>Arachnida</taxon>
        <taxon>Acari</taxon>
        <taxon>Parasitiformes</taxon>
        <taxon>Ixodida</taxon>
        <taxon>Ixodoidea</taxon>
        <taxon>Ixodidae</taxon>
        <taxon>Amblyomminae</taxon>
        <taxon>Amblyomma</taxon>
    </lineage>
</organism>
<dbReference type="GO" id="GO:0004866">
    <property type="term" value="F:endopeptidase inhibitor activity"/>
    <property type="evidence" value="ECO:0007669"/>
    <property type="project" value="InterPro"/>
</dbReference>
<dbReference type="PANTHER" id="PTHR11412">
    <property type="entry name" value="MACROGLOBULIN / COMPLEMENT"/>
    <property type="match status" value="1"/>
</dbReference>
<dbReference type="Gene3D" id="2.60.120.1540">
    <property type="match status" value="1"/>
</dbReference>
<dbReference type="Gene3D" id="2.60.40.1930">
    <property type="match status" value="2"/>
</dbReference>
<proteinExistence type="evidence at transcript level"/>
<dbReference type="CDD" id="cd00017">
    <property type="entry name" value="ANATO"/>
    <property type="match status" value="1"/>
</dbReference>
<evidence type="ECO:0000313" key="6">
    <source>
        <dbReference type="EMBL" id="JAC31319.1"/>
    </source>
</evidence>
<dbReference type="AlphaFoldDB" id="A0A023GBT4"/>
<dbReference type="Pfam" id="PF00207">
    <property type="entry name" value="A2M"/>
    <property type="match status" value="1"/>
</dbReference>
<dbReference type="InterPro" id="IPR001599">
    <property type="entry name" value="Macroglobln_a2"/>
</dbReference>
<dbReference type="InterPro" id="IPR011625">
    <property type="entry name" value="A2M_N_BRD"/>
</dbReference>
<dbReference type="SUPFAM" id="SSF47686">
    <property type="entry name" value="Anaphylotoxins (complement system)"/>
    <property type="match status" value="1"/>
</dbReference>
<feature type="domain" description="Anaphylatoxin-like" evidence="5">
    <location>
        <begin position="160"/>
        <end position="204"/>
    </location>
</feature>
<evidence type="ECO:0000256" key="2">
    <source>
        <dbReference type="ARBA" id="ARBA00022525"/>
    </source>
</evidence>
<dbReference type="EMBL" id="GBBM01004099">
    <property type="protein sequence ID" value="JAC31319.1"/>
    <property type="molecule type" value="mRNA"/>
</dbReference>
<keyword evidence="2" id="KW-0964">Secreted</keyword>
<comment type="subcellular location">
    <subcellularLocation>
        <location evidence="1">Secreted</location>
    </subcellularLocation>
</comment>
<dbReference type="Gene3D" id="1.50.10.20">
    <property type="match status" value="1"/>
</dbReference>
<name>A0A023GBT4_AMBTT</name>
<evidence type="ECO:0000256" key="3">
    <source>
        <dbReference type="ARBA" id="ARBA00023157"/>
    </source>
</evidence>
<evidence type="ECO:0000256" key="1">
    <source>
        <dbReference type="ARBA" id="ARBA00004613"/>
    </source>
</evidence>
<dbReference type="InterPro" id="IPR013783">
    <property type="entry name" value="Ig-like_fold"/>
</dbReference>
<sequence length="483" mass="53099">MTPSFRVVVFAVLNGRVVTDSIYVNAEPACTKTSEFTLARTPTGNLPEPMSQETLVVTGTPGTVVGLLGVDQALYLLRKKDLLTRDMLFRSLDSKDLGCGAGGGTDAVEALSSSGIVLLTQEDMGNPKRRGVDCHEERRRRRRAALNMLEGYEDETVRKCCSHGQRPDKFLRSCSTRVEILRKYMEQGNAHITQECVDAFEQCCMVAEEVATERSSFAPAQELTDELALHEERVEIREDFRDTWLFMNVLIGQEGTAEFRASLPASITTWEVSAVSVSPRGGVCAVAPLEIVATKKFFIEVNVPYSVVKNEQIEIPATVYNYGTRPVQAKVILLGTNDVCSGAKLGKPSAAQILEIPPGHGRTAIFPVVPLATGTKEIHVKARASSGEADEVKVNLNVRPPGVQRKRSFAVVLQPQNPRKRNKRFTHEEYTEAFGPNGTQLLQIKSPHPDFALPKTEHCEIDIVGDGVTAILESVIKNPTKPW</sequence>
<dbReference type="InterPro" id="IPR050473">
    <property type="entry name" value="A2M/Complement_sys"/>
</dbReference>
<reference evidence="6" key="1">
    <citation type="submission" date="2014-03" db="EMBL/GenBank/DDBJ databases">
        <title>The sialotranscriptome of Amblyomma triste, Amblyomma parvum and Amblyomma cajennense ticks, uncovered by 454-based RNA-seq.</title>
        <authorList>
            <person name="Garcia G.R."/>
            <person name="Gardinassi L.G."/>
            <person name="Ribeiro J.M."/>
            <person name="Anatriello E."/>
            <person name="Ferreira B.R."/>
            <person name="Moreira H.N."/>
            <person name="Mafra C."/>
            <person name="Olegario M.M."/>
            <person name="Szabo P.J."/>
            <person name="Miranda-Santos I.K."/>
            <person name="Maruyama S.R."/>
        </authorList>
    </citation>
    <scope>NUCLEOTIDE SEQUENCE</scope>
    <source>
        <strain evidence="6">Mato Grasso do Sul</strain>
        <tissue evidence="6">Salivary glands</tissue>
    </source>
</reference>
<protein>
    <recommendedName>
        <fullName evidence="5">Anaphylatoxin-like domain-containing protein</fullName>
    </recommendedName>
</protein>
<evidence type="ECO:0000256" key="4">
    <source>
        <dbReference type="SAM" id="SignalP"/>
    </source>
</evidence>
<dbReference type="Pfam" id="PF01821">
    <property type="entry name" value="ANATO"/>
    <property type="match status" value="1"/>
</dbReference>
<accession>A0A023GBT4</accession>
<dbReference type="InterPro" id="IPR000020">
    <property type="entry name" value="Anaphylatoxin/fibulin"/>
</dbReference>
<feature type="chain" id="PRO_5001517047" description="Anaphylatoxin-like domain-containing protein" evidence="4">
    <location>
        <begin position="20"/>
        <end position="483"/>
    </location>
</feature>
<dbReference type="InterPro" id="IPR018081">
    <property type="entry name" value="Anaphylatoxin_comp_syst"/>
</dbReference>
<dbReference type="Gene3D" id="2.20.130.20">
    <property type="match status" value="1"/>
</dbReference>
<keyword evidence="3" id="KW-1015">Disulfide bond</keyword>
<dbReference type="Pfam" id="PF07703">
    <property type="entry name" value="A2M_BRD"/>
    <property type="match status" value="1"/>
</dbReference>
<keyword evidence="4" id="KW-0732">Signal</keyword>
<dbReference type="Gene3D" id="2.60.40.10">
    <property type="entry name" value="Immunoglobulins"/>
    <property type="match status" value="1"/>
</dbReference>
<dbReference type="Gene3D" id="6.20.50.160">
    <property type="match status" value="1"/>
</dbReference>